<accession>A0ABN1RR45</accession>
<reference evidence="2 3" key="1">
    <citation type="journal article" date="2019" name="Int. J. Syst. Evol. Microbiol.">
        <title>The Global Catalogue of Microorganisms (GCM) 10K type strain sequencing project: providing services to taxonomists for standard genome sequencing and annotation.</title>
        <authorList>
            <consortium name="The Broad Institute Genomics Platform"/>
            <consortium name="The Broad Institute Genome Sequencing Center for Infectious Disease"/>
            <person name="Wu L."/>
            <person name="Ma J."/>
        </authorList>
    </citation>
    <scope>NUCLEOTIDE SEQUENCE [LARGE SCALE GENOMIC DNA]</scope>
    <source>
        <strain evidence="2 3">JCM 10977</strain>
    </source>
</reference>
<keyword evidence="3" id="KW-1185">Reference proteome</keyword>
<comment type="subcellular location">
    <subcellularLocation>
        <location evidence="1">Cell envelope</location>
    </subcellularLocation>
</comment>
<evidence type="ECO:0000313" key="3">
    <source>
        <dbReference type="Proteomes" id="UP001500542"/>
    </source>
</evidence>
<evidence type="ECO:0008006" key="4">
    <source>
        <dbReference type="Google" id="ProtNLM"/>
    </source>
</evidence>
<evidence type="ECO:0000256" key="1">
    <source>
        <dbReference type="ARBA" id="ARBA00004196"/>
    </source>
</evidence>
<dbReference type="InterPro" id="IPR013378">
    <property type="entry name" value="InlB-like_B-rpt"/>
</dbReference>
<proteinExistence type="predicted"/>
<organism evidence="2 3">
    <name type="scientific">Kribbella koreensis</name>
    <dbReference type="NCBI Taxonomy" id="57909"/>
    <lineage>
        <taxon>Bacteria</taxon>
        <taxon>Bacillati</taxon>
        <taxon>Actinomycetota</taxon>
        <taxon>Actinomycetes</taxon>
        <taxon>Propionibacteriales</taxon>
        <taxon>Kribbellaceae</taxon>
        <taxon>Kribbella</taxon>
    </lineage>
</organism>
<sequence>MTFVGPYRSGMCGFAGKCCTGEGDFMFAWYGNGRLARTVVALGAVSALTIGGAVTASAALPKVTGPTPAGTAKPTSAKYTALNGGVTDGTYWYSVVSEHAKSGTKVYDSTQLIKTKLYASTPTKIATFRIRSGHHTNLLGHGNDIAYNADTKRLMIPAWTNDDSVQGATQARAVRIINPGTLAIEKTIQLPHTTTGLCYDAVNNRYAGGTLNQYYAYNSAFKETGKSAKLAMTGLGQGIDCDQSYVYVITSPKGTQKTNRIFVYNWSFKLVRTYEHTSGSESEHLTHQRGTYYLGFNIGAGRLYRLENFQFTVTYAAAGGTGSMSPTVVLYGRSTALRKNTFTRSGHTFAGWTAKRSFDDKTRYQNPKDTSKTGWYAAGHQPSGWKPYLYKNSATVLHTTPRGAVALTAVWRAT</sequence>
<dbReference type="EMBL" id="BAAAHK010000023">
    <property type="protein sequence ID" value="GAA0962022.1"/>
    <property type="molecule type" value="Genomic_DNA"/>
</dbReference>
<dbReference type="Pfam" id="PF09479">
    <property type="entry name" value="Flg_new"/>
    <property type="match status" value="1"/>
</dbReference>
<gene>
    <name evidence="2" type="ORF">GCM10009554_79260</name>
</gene>
<dbReference type="InterPro" id="IPR042229">
    <property type="entry name" value="Listeria/Bacterioides_rpt_sf"/>
</dbReference>
<dbReference type="Proteomes" id="UP001500542">
    <property type="component" value="Unassembled WGS sequence"/>
</dbReference>
<evidence type="ECO:0000313" key="2">
    <source>
        <dbReference type="EMBL" id="GAA0962022.1"/>
    </source>
</evidence>
<dbReference type="InterPro" id="IPR011044">
    <property type="entry name" value="Quino_amine_DH_bsu"/>
</dbReference>
<dbReference type="SUPFAM" id="SSF50969">
    <property type="entry name" value="YVTN repeat-like/Quinoprotein amine dehydrogenase"/>
    <property type="match status" value="1"/>
</dbReference>
<comment type="caution">
    <text evidence="2">The sequence shown here is derived from an EMBL/GenBank/DDBJ whole genome shotgun (WGS) entry which is preliminary data.</text>
</comment>
<name>A0ABN1RR45_9ACTN</name>
<protein>
    <recommendedName>
        <fullName evidence="4">List-Bact-rpt repeat protein</fullName>
    </recommendedName>
</protein>
<dbReference type="Gene3D" id="2.60.40.4270">
    <property type="entry name" value="Listeria-Bacteroides repeat domain"/>
    <property type="match status" value="1"/>
</dbReference>